<evidence type="ECO:0000256" key="1">
    <source>
        <dbReference type="SAM" id="SignalP"/>
    </source>
</evidence>
<dbReference type="AlphaFoldDB" id="A0A4Z2DBC2"/>
<protein>
    <recommendedName>
        <fullName evidence="4">EGF-like domain-containing protein</fullName>
    </recommendedName>
</protein>
<accession>A0A4Z2DBC2</accession>
<dbReference type="OrthoDB" id="6221342at2759"/>
<dbReference type="EMBL" id="SKCS01000184">
    <property type="protein sequence ID" value="TNN13802.1"/>
    <property type="molecule type" value="Genomic_DNA"/>
</dbReference>
<comment type="caution">
    <text evidence="2">The sequence shown here is derived from an EMBL/GenBank/DDBJ whole genome shotgun (WGS) entry which is preliminary data.</text>
</comment>
<name>A0A4Z2DBC2_SCHJA</name>
<reference evidence="2 3" key="1">
    <citation type="submission" date="2019-03" db="EMBL/GenBank/DDBJ databases">
        <title>An improved genome assembly of the fluke Schistosoma japonicum.</title>
        <authorList>
            <person name="Hu W."/>
            <person name="Luo F."/>
            <person name="Yin M."/>
            <person name="Mo X."/>
            <person name="Sun C."/>
            <person name="Wu Q."/>
            <person name="Zhu B."/>
            <person name="Xiang M."/>
            <person name="Wang J."/>
            <person name="Wang Y."/>
            <person name="Zhang T."/>
            <person name="Xu B."/>
            <person name="Zheng H."/>
            <person name="Feng Z."/>
        </authorList>
    </citation>
    <scope>NUCLEOTIDE SEQUENCE [LARGE SCALE GENOMIC DNA]</scope>
    <source>
        <strain evidence="2">HuSjv2</strain>
        <tissue evidence="2">Worms</tissue>
    </source>
</reference>
<evidence type="ECO:0000313" key="3">
    <source>
        <dbReference type="Proteomes" id="UP000311919"/>
    </source>
</evidence>
<organism evidence="2 3">
    <name type="scientific">Schistosoma japonicum</name>
    <name type="common">Blood fluke</name>
    <dbReference type="NCBI Taxonomy" id="6182"/>
    <lineage>
        <taxon>Eukaryota</taxon>
        <taxon>Metazoa</taxon>
        <taxon>Spiralia</taxon>
        <taxon>Lophotrochozoa</taxon>
        <taxon>Platyhelminthes</taxon>
        <taxon>Trematoda</taxon>
        <taxon>Digenea</taxon>
        <taxon>Strigeidida</taxon>
        <taxon>Schistosomatoidea</taxon>
        <taxon>Schistosomatidae</taxon>
        <taxon>Schistosoma</taxon>
    </lineage>
</organism>
<keyword evidence="1" id="KW-0732">Signal</keyword>
<dbReference type="Proteomes" id="UP000311919">
    <property type="component" value="Unassembled WGS sequence"/>
</dbReference>
<feature type="signal peptide" evidence="1">
    <location>
        <begin position="1"/>
        <end position="25"/>
    </location>
</feature>
<evidence type="ECO:0008006" key="4">
    <source>
        <dbReference type="Google" id="ProtNLM"/>
    </source>
</evidence>
<gene>
    <name evidence="2" type="ORF">EWB00_002648</name>
</gene>
<sequence>MLCDYPLQWFSLLLYIIEIGLLTNAKPHQLPYKPDETIIKPCRSGTAHCMFGDCTKIWLRKNKHVDIIIECQCWPGYSGDWCNVYPPERMPWKSLIRTEGKDEITPIVNAKKALRTSLDVWHEQNLQCAGYLVDKHRESVAERLKNKFIIFHNSLKKDQEDSSESTDQ</sequence>
<proteinExistence type="predicted"/>
<feature type="chain" id="PRO_5021191109" description="EGF-like domain-containing protein" evidence="1">
    <location>
        <begin position="26"/>
        <end position="168"/>
    </location>
</feature>
<keyword evidence="3" id="KW-1185">Reference proteome</keyword>
<evidence type="ECO:0000313" key="2">
    <source>
        <dbReference type="EMBL" id="TNN13802.1"/>
    </source>
</evidence>